<dbReference type="Pfam" id="PF00652">
    <property type="entry name" value="Ricin_B_lectin"/>
    <property type="match status" value="1"/>
</dbReference>
<dbReference type="CDD" id="cd00161">
    <property type="entry name" value="beta-trefoil_Ricin-like"/>
    <property type="match status" value="1"/>
</dbReference>
<dbReference type="EMBL" id="JADNYJ010000215">
    <property type="protein sequence ID" value="KAF8874388.1"/>
    <property type="molecule type" value="Genomic_DNA"/>
</dbReference>
<dbReference type="AlphaFoldDB" id="A0A9P5NBV5"/>
<sequence>MKISYALAASLFAAAKAQFIGAPKAGATLVPGQNFTVQITGSVNTSPAAGFEEVSLVIGIVACGTSPCPVPSSDLGEVLLIGKYEAKGSSGEFDTFENFTFTVPNDISGAASIQAQLVTLTTPPGHSQPNIAYDSVKVQVGSGSSGSGSSSLNIHPNFDNSKCVGILGGTYADGNAVDIFDCNESITQNWQLNNNAITSINPADGSQWCIDSGDQSTWTNGLKMKIWQCFSNLPQQNWTFLTESASSGLFKLTGSNFCLDLTNGDKTNQNVLQIWTCSGDENQTWSLTPS</sequence>
<proteinExistence type="predicted"/>
<organism evidence="3 4">
    <name type="scientific">Gymnopilus junonius</name>
    <name type="common">Spectacular rustgill mushroom</name>
    <name type="synonym">Gymnopilus spectabilis subsp. junonius</name>
    <dbReference type="NCBI Taxonomy" id="109634"/>
    <lineage>
        <taxon>Eukaryota</taxon>
        <taxon>Fungi</taxon>
        <taxon>Dikarya</taxon>
        <taxon>Basidiomycota</taxon>
        <taxon>Agaricomycotina</taxon>
        <taxon>Agaricomycetes</taxon>
        <taxon>Agaricomycetidae</taxon>
        <taxon>Agaricales</taxon>
        <taxon>Agaricineae</taxon>
        <taxon>Hymenogastraceae</taxon>
        <taxon>Gymnopilus</taxon>
    </lineage>
</organism>
<accession>A0A9P5NBV5</accession>
<keyword evidence="4" id="KW-1185">Reference proteome</keyword>
<feature type="chain" id="PRO_5040218720" evidence="1">
    <location>
        <begin position="18"/>
        <end position="290"/>
    </location>
</feature>
<evidence type="ECO:0000259" key="2">
    <source>
        <dbReference type="SMART" id="SM00458"/>
    </source>
</evidence>
<dbReference type="SUPFAM" id="SSF50370">
    <property type="entry name" value="Ricin B-like lectins"/>
    <property type="match status" value="1"/>
</dbReference>
<dbReference type="InterPro" id="IPR035992">
    <property type="entry name" value="Ricin_B-like_lectins"/>
</dbReference>
<feature type="signal peptide" evidence="1">
    <location>
        <begin position="1"/>
        <end position="17"/>
    </location>
</feature>
<dbReference type="Gene3D" id="2.80.10.50">
    <property type="match status" value="2"/>
</dbReference>
<evidence type="ECO:0000313" key="4">
    <source>
        <dbReference type="Proteomes" id="UP000724874"/>
    </source>
</evidence>
<dbReference type="Proteomes" id="UP000724874">
    <property type="component" value="Unassembled WGS sequence"/>
</dbReference>
<comment type="caution">
    <text evidence="3">The sequence shown here is derived from an EMBL/GenBank/DDBJ whole genome shotgun (WGS) entry which is preliminary data.</text>
</comment>
<dbReference type="OrthoDB" id="6770063at2759"/>
<reference evidence="3" key="1">
    <citation type="submission" date="2020-11" db="EMBL/GenBank/DDBJ databases">
        <authorList>
            <consortium name="DOE Joint Genome Institute"/>
            <person name="Ahrendt S."/>
            <person name="Riley R."/>
            <person name="Andreopoulos W."/>
            <person name="LaButti K."/>
            <person name="Pangilinan J."/>
            <person name="Ruiz-duenas F.J."/>
            <person name="Barrasa J.M."/>
            <person name="Sanchez-Garcia M."/>
            <person name="Camarero S."/>
            <person name="Miyauchi S."/>
            <person name="Serrano A."/>
            <person name="Linde D."/>
            <person name="Babiker R."/>
            <person name="Drula E."/>
            <person name="Ayuso-Fernandez I."/>
            <person name="Pacheco R."/>
            <person name="Padilla G."/>
            <person name="Ferreira P."/>
            <person name="Barriuso J."/>
            <person name="Kellner H."/>
            <person name="Castanera R."/>
            <person name="Alfaro M."/>
            <person name="Ramirez L."/>
            <person name="Pisabarro A.G."/>
            <person name="Kuo A."/>
            <person name="Tritt A."/>
            <person name="Lipzen A."/>
            <person name="He G."/>
            <person name="Yan M."/>
            <person name="Ng V."/>
            <person name="Cullen D."/>
            <person name="Martin F."/>
            <person name="Rosso M.-N."/>
            <person name="Henrissat B."/>
            <person name="Hibbett D."/>
            <person name="Martinez A.T."/>
            <person name="Grigoriev I.V."/>
        </authorList>
    </citation>
    <scope>NUCLEOTIDE SEQUENCE</scope>
    <source>
        <strain evidence="3">AH 44721</strain>
    </source>
</reference>
<name>A0A9P5NBV5_GYMJU</name>
<dbReference type="InterPro" id="IPR000772">
    <property type="entry name" value="Ricin_B_lectin"/>
</dbReference>
<dbReference type="PROSITE" id="PS50231">
    <property type="entry name" value="RICIN_B_LECTIN"/>
    <property type="match status" value="1"/>
</dbReference>
<dbReference type="SMART" id="SM00458">
    <property type="entry name" value="RICIN"/>
    <property type="match status" value="1"/>
</dbReference>
<evidence type="ECO:0000313" key="3">
    <source>
        <dbReference type="EMBL" id="KAF8874388.1"/>
    </source>
</evidence>
<feature type="domain" description="Ricin B lectin" evidence="2">
    <location>
        <begin position="148"/>
        <end position="288"/>
    </location>
</feature>
<gene>
    <name evidence="3" type="ORF">CPB84DRAFT_1853628</name>
</gene>
<keyword evidence="1" id="KW-0732">Signal</keyword>
<protein>
    <submittedName>
        <fullName evidence="3">Ricin B lectin domain-containing protein</fullName>
    </submittedName>
</protein>
<evidence type="ECO:0000256" key="1">
    <source>
        <dbReference type="SAM" id="SignalP"/>
    </source>
</evidence>